<comment type="similarity">
    <text evidence="1 4">Belongs to the CKS family.</text>
</comment>
<comment type="function">
    <text evidence="4">Binds to the catalytic subunit of the cyclin dependent kinases and is essential for their biological function.</text>
</comment>
<dbReference type="SUPFAM" id="SSF55637">
    <property type="entry name" value="Cell cycle regulatory proteins"/>
    <property type="match status" value="1"/>
</dbReference>
<dbReference type="SMART" id="SM01084">
    <property type="entry name" value="CKS"/>
    <property type="match status" value="1"/>
</dbReference>
<evidence type="ECO:0000256" key="1">
    <source>
        <dbReference type="ARBA" id="ARBA00007782"/>
    </source>
</evidence>
<keyword evidence="3 4" id="KW-0131">Cell cycle</keyword>
<dbReference type="GO" id="GO:0016538">
    <property type="term" value="F:cyclin-dependent protein serine/threonine kinase regulator activity"/>
    <property type="evidence" value="ECO:0007669"/>
    <property type="project" value="InterPro"/>
</dbReference>
<comment type="caution">
    <text evidence="5">The sequence shown here is derived from an EMBL/GenBank/DDBJ whole genome shotgun (WGS) entry which is preliminary data.</text>
</comment>
<evidence type="ECO:0000256" key="2">
    <source>
        <dbReference type="ARBA" id="ARBA00022618"/>
    </source>
</evidence>
<gene>
    <name evidence="5" type="ORF">DB88DRAFT_541816</name>
</gene>
<dbReference type="Pfam" id="PF01111">
    <property type="entry name" value="CKS"/>
    <property type="match status" value="1"/>
</dbReference>
<evidence type="ECO:0000256" key="4">
    <source>
        <dbReference type="RuleBase" id="RU311113"/>
    </source>
</evidence>
<dbReference type="PANTHER" id="PTHR23415">
    <property type="entry name" value="CYCLIN-DEPENDENT KINASES REGULATORY SUBUNIT/60S RIBOSOME SUBUNIT BIOGENESIS PROTEIN NIP7"/>
    <property type="match status" value="1"/>
</dbReference>
<dbReference type="PRINTS" id="PR00296">
    <property type="entry name" value="CYCLINKINASE"/>
</dbReference>
<dbReference type="AlphaFoldDB" id="A0AAD9FPH0"/>
<keyword evidence="2 4" id="KW-0132">Cell division</keyword>
<protein>
    <recommendedName>
        <fullName evidence="4">Cyclin-dependent kinases regulatory subunit</fullName>
    </recommendedName>
</protein>
<keyword evidence="6" id="KW-1185">Reference proteome</keyword>
<name>A0AAD9FPH0_PAPLA</name>
<evidence type="ECO:0000313" key="5">
    <source>
        <dbReference type="EMBL" id="KAK1922708.1"/>
    </source>
</evidence>
<dbReference type="InterPro" id="IPR036858">
    <property type="entry name" value="Cyclin-dep_kinase_reg-sub_sf"/>
</dbReference>
<dbReference type="Gene3D" id="3.30.170.10">
    <property type="entry name" value="Cyclin-dependent kinase, regulatory subunit"/>
    <property type="match status" value="1"/>
</dbReference>
<proteinExistence type="inferred from homology"/>
<organism evidence="5 6">
    <name type="scientific">Papiliotrema laurentii</name>
    <name type="common">Cryptococcus laurentii</name>
    <dbReference type="NCBI Taxonomy" id="5418"/>
    <lineage>
        <taxon>Eukaryota</taxon>
        <taxon>Fungi</taxon>
        <taxon>Dikarya</taxon>
        <taxon>Basidiomycota</taxon>
        <taxon>Agaricomycotina</taxon>
        <taxon>Tremellomycetes</taxon>
        <taxon>Tremellales</taxon>
        <taxon>Rhynchogastremaceae</taxon>
        <taxon>Papiliotrema</taxon>
    </lineage>
</organism>
<evidence type="ECO:0000313" key="6">
    <source>
        <dbReference type="Proteomes" id="UP001182556"/>
    </source>
</evidence>
<dbReference type="EMBL" id="JAODAN010000008">
    <property type="protein sequence ID" value="KAK1922708.1"/>
    <property type="molecule type" value="Genomic_DNA"/>
</dbReference>
<dbReference type="InterPro" id="IPR000789">
    <property type="entry name" value="Cyclin-dep_kinase_reg-sub"/>
</dbReference>
<dbReference type="GO" id="GO:0051301">
    <property type="term" value="P:cell division"/>
    <property type="evidence" value="ECO:0007669"/>
    <property type="project" value="UniProtKB-UniRule"/>
</dbReference>
<accession>A0AAD9FPH0</accession>
<evidence type="ECO:0000256" key="3">
    <source>
        <dbReference type="ARBA" id="ARBA00023306"/>
    </source>
</evidence>
<sequence length="161" mass="18834">MSKYTQKPFTAEEKRKAIEQYSEKIQYSPRYSNDAWEYRHVIIPKQLVRYVPPGICSEDIWRGLGIRQSPGWEMYMRHDPEPVRVVPPYHSWNPFPPQTYLQASLHHQMVISLSRAASTKFLFFCGAGCHVLLFRRPKDYDVMHAPFGMTGAARTVNVMKK</sequence>
<reference evidence="5" key="1">
    <citation type="submission" date="2023-02" db="EMBL/GenBank/DDBJ databases">
        <title>Identification and recombinant expression of a fungal hydrolase from Papiliotrema laurentii that hydrolyzes apple cutin and clears colloidal polyester polyurethane.</title>
        <authorList>
            <consortium name="DOE Joint Genome Institute"/>
            <person name="Roman V.A."/>
            <person name="Bojanowski C."/>
            <person name="Crable B.R."/>
            <person name="Wagner D.N."/>
            <person name="Hung C.S."/>
            <person name="Nadeau L.J."/>
            <person name="Schratz L."/>
            <person name="Haridas S."/>
            <person name="Pangilinan J."/>
            <person name="Lipzen A."/>
            <person name="Na H."/>
            <person name="Yan M."/>
            <person name="Ng V."/>
            <person name="Grigoriev I.V."/>
            <person name="Spatafora J.W."/>
            <person name="Barlow D."/>
            <person name="Biffinger J."/>
            <person name="Kelley-Loughnane N."/>
            <person name="Varaljay V.A."/>
            <person name="Crookes-Goodson W.J."/>
        </authorList>
    </citation>
    <scope>NUCLEOTIDE SEQUENCE</scope>
    <source>
        <strain evidence="5">5307AH</strain>
    </source>
</reference>
<dbReference type="Proteomes" id="UP001182556">
    <property type="component" value="Unassembled WGS sequence"/>
</dbReference>